<dbReference type="AlphaFoldDB" id="A0A4Y7Q640"/>
<evidence type="ECO:0000256" key="10">
    <source>
        <dbReference type="ARBA" id="ARBA00022838"/>
    </source>
</evidence>
<evidence type="ECO:0000256" key="1">
    <source>
        <dbReference type="ARBA" id="ARBA00004123"/>
    </source>
</evidence>
<name>A0A4Y7Q640_9AGAM</name>
<dbReference type="PANTHER" id="PTHR28113">
    <property type="entry name" value="DASH COMPLEX SUBUNIT DAM1"/>
    <property type="match status" value="1"/>
</dbReference>
<keyword evidence="10" id="KW-0995">Kinetochore</keyword>
<evidence type="ECO:0000256" key="5">
    <source>
        <dbReference type="ARBA" id="ARBA00020497"/>
    </source>
</evidence>
<dbReference type="Proteomes" id="UP000294933">
    <property type="component" value="Unassembled WGS sequence"/>
</dbReference>
<comment type="similarity">
    <text evidence="4">Belongs to the DASH complex DAM1 family.</text>
</comment>
<evidence type="ECO:0000313" key="17">
    <source>
        <dbReference type="Proteomes" id="UP000294933"/>
    </source>
</evidence>
<feature type="compositionally biased region" description="Basic residues" evidence="15">
    <location>
        <begin position="166"/>
        <end position="175"/>
    </location>
</feature>
<dbReference type="EMBL" id="ML170173">
    <property type="protein sequence ID" value="TDL22791.1"/>
    <property type="molecule type" value="Genomic_DNA"/>
</dbReference>
<evidence type="ECO:0000256" key="8">
    <source>
        <dbReference type="ARBA" id="ARBA00022701"/>
    </source>
</evidence>
<evidence type="ECO:0000256" key="4">
    <source>
        <dbReference type="ARBA" id="ARBA00010073"/>
    </source>
</evidence>
<keyword evidence="7" id="KW-0963">Cytoplasm</keyword>
<accession>A0A4Y7Q640</accession>
<evidence type="ECO:0000256" key="6">
    <source>
        <dbReference type="ARBA" id="ARBA00022454"/>
    </source>
</evidence>
<evidence type="ECO:0000256" key="2">
    <source>
        <dbReference type="ARBA" id="ARBA00004186"/>
    </source>
</evidence>
<keyword evidence="11" id="KW-0206">Cytoskeleton</keyword>
<keyword evidence="12" id="KW-0539">Nucleus</keyword>
<evidence type="ECO:0000256" key="3">
    <source>
        <dbReference type="ARBA" id="ARBA00004629"/>
    </source>
</evidence>
<evidence type="ECO:0000256" key="15">
    <source>
        <dbReference type="SAM" id="MobiDB-lite"/>
    </source>
</evidence>
<gene>
    <name evidence="16" type="ORF">BD410DRAFT_722468</name>
</gene>
<dbReference type="GO" id="GO:0044732">
    <property type="term" value="C:mitotic spindle pole body"/>
    <property type="evidence" value="ECO:0007669"/>
    <property type="project" value="TreeGrafter"/>
</dbReference>
<organism evidence="16 17">
    <name type="scientific">Rickenella mellea</name>
    <dbReference type="NCBI Taxonomy" id="50990"/>
    <lineage>
        <taxon>Eukaryota</taxon>
        <taxon>Fungi</taxon>
        <taxon>Dikarya</taxon>
        <taxon>Basidiomycota</taxon>
        <taxon>Agaricomycotina</taxon>
        <taxon>Agaricomycetes</taxon>
        <taxon>Hymenochaetales</taxon>
        <taxon>Rickenellaceae</taxon>
        <taxon>Rickenella</taxon>
    </lineage>
</organism>
<evidence type="ECO:0000256" key="11">
    <source>
        <dbReference type="ARBA" id="ARBA00023212"/>
    </source>
</evidence>
<dbReference type="VEuPathDB" id="FungiDB:BD410DRAFT_722468"/>
<evidence type="ECO:0000256" key="9">
    <source>
        <dbReference type="ARBA" id="ARBA00022829"/>
    </source>
</evidence>
<sequence>MPAPTAPRTPLRRVSQGSLRALSRSGVFPDAPYGLGFLEPVMAELADEVEGLHANVEGLHALSRSLDSFNESFASFLYVMEMNALTTDWPQVSANGWHVPIGKAKSRYTKNSPKQAQLALQAAITTASEPTTSGLDDTTVGDATYANTTMAQAGPSKPVSILKNGGPKKKAKPKLTAKERKERSLAIDKTVSCLPLEFRGQDPNLRRHVEAVIEGLMDSESNGIRMIDLIKPPDLNQARVNKCLIALANRKIVSKDKSTGEILYVWGGVPT</sequence>
<comment type="subcellular location">
    <subcellularLocation>
        <location evidence="3">Chromosome</location>
        <location evidence="3">Centromere</location>
        <location evidence="3">Kinetochore</location>
    </subcellularLocation>
    <subcellularLocation>
        <location evidence="2">Cytoplasm</location>
        <location evidence="2">Cytoskeleton</location>
        <location evidence="2">Spindle</location>
    </subcellularLocation>
    <subcellularLocation>
        <location evidence="1">Nucleus</location>
    </subcellularLocation>
</comment>
<dbReference type="InterPro" id="IPR013962">
    <property type="entry name" value="DASH_Dam1"/>
</dbReference>
<proteinExistence type="inferred from homology"/>
<keyword evidence="13" id="KW-0137">Centromere</keyword>
<evidence type="ECO:0000313" key="16">
    <source>
        <dbReference type="EMBL" id="TDL22791.1"/>
    </source>
</evidence>
<dbReference type="GO" id="GO:1990537">
    <property type="term" value="C:mitotic spindle polar microtubule"/>
    <property type="evidence" value="ECO:0007669"/>
    <property type="project" value="TreeGrafter"/>
</dbReference>
<evidence type="ECO:0000256" key="14">
    <source>
        <dbReference type="ARBA" id="ARBA00030453"/>
    </source>
</evidence>
<reference evidence="16 17" key="1">
    <citation type="submission" date="2018-06" db="EMBL/GenBank/DDBJ databases">
        <title>A transcriptomic atlas of mushroom development highlights an independent origin of complex multicellularity.</title>
        <authorList>
            <consortium name="DOE Joint Genome Institute"/>
            <person name="Krizsan K."/>
            <person name="Almasi E."/>
            <person name="Merenyi Z."/>
            <person name="Sahu N."/>
            <person name="Viragh M."/>
            <person name="Koszo T."/>
            <person name="Mondo S."/>
            <person name="Kiss B."/>
            <person name="Balint B."/>
            <person name="Kues U."/>
            <person name="Barry K."/>
            <person name="Hegedus J.C."/>
            <person name="Henrissat B."/>
            <person name="Johnson J."/>
            <person name="Lipzen A."/>
            <person name="Ohm R."/>
            <person name="Nagy I."/>
            <person name="Pangilinan J."/>
            <person name="Yan J."/>
            <person name="Xiong Y."/>
            <person name="Grigoriev I.V."/>
            <person name="Hibbett D.S."/>
            <person name="Nagy L.G."/>
        </authorList>
    </citation>
    <scope>NUCLEOTIDE SEQUENCE [LARGE SCALE GENOMIC DNA]</scope>
    <source>
        <strain evidence="16 17">SZMC22713</strain>
    </source>
</reference>
<evidence type="ECO:0000256" key="13">
    <source>
        <dbReference type="ARBA" id="ARBA00023328"/>
    </source>
</evidence>
<dbReference type="STRING" id="50990.A0A4Y7Q640"/>
<keyword evidence="17" id="KW-1185">Reference proteome</keyword>
<dbReference type="GO" id="GO:1990758">
    <property type="term" value="P:mitotic sister chromatid biorientation"/>
    <property type="evidence" value="ECO:0007669"/>
    <property type="project" value="TreeGrafter"/>
</dbReference>
<dbReference type="Pfam" id="PF08653">
    <property type="entry name" value="DASH_Dam1"/>
    <property type="match status" value="1"/>
</dbReference>
<feature type="region of interest" description="Disordered" evidence="15">
    <location>
        <begin position="149"/>
        <end position="175"/>
    </location>
</feature>
<protein>
    <recommendedName>
        <fullName evidence="5">DASH complex subunit DAM1</fullName>
    </recommendedName>
    <alternativeName>
        <fullName evidence="14">Outer kinetochore protein DAM1</fullName>
    </alternativeName>
</protein>
<dbReference type="PANTHER" id="PTHR28113:SF1">
    <property type="entry name" value="DASH COMPLEX SUBUNIT DAM1"/>
    <property type="match status" value="1"/>
</dbReference>
<evidence type="ECO:0000256" key="7">
    <source>
        <dbReference type="ARBA" id="ARBA00022490"/>
    </source>
</evidence>
<dbReference type="GO" id="GO:0042729">
    <property type="term" value="C:DASH complex"/>
    <property type="evidence" value="ECO:0007669"/>
    <property type="project" value="InterPro"/>
</dbReference>
<keyword evidence="6" id="KW-0158">Chromosome</keyword>
<keyword evidence="9" id="KW-0159">Chromosome partition</keyword>
<keyword evidence="8" id="KW-0493">Microtubule</keyword>
<dbReference type="OrthoDB" id="5586015at2759"/>
<evidence type="ECO:0000256" key="12">
    <source>
        <dbReference type="ARBA" id="ARBA00023242"/>
    </source>
</evidence>